<dbReference type="OrthoDB" id="6396070at2759"/>
<keyword evidence="1" id="KW-0175">Coiled coil</keyword>
<feature type="region of interest" description="Disordered" evidence="2">
    <location>
        <begin position="159"/>
        <end position="179"/>
    </location>
</feature>
<evidence type="ECO:0000313" key="3">
    <source>
        <dbReference type="EMBL" id="CAH0112405.1"/>
    </source>
</evidence>
<gene>
    <name evidence="3" type="ORF">DGAL_LOCUS16120</name>
</gene>
<evidence type="ECO:0000256" key="1">
    <source>
        <dbReference type="SAM" id="Coils"/>
    </source>
</evidence>
<sequence length="265" mass="31476">MSVMNCNNCTKYVRDQKLSMYYGAYTTKHSTDCEKALAEAMIAIEKHEIKVRKEQEKANEENQNFLRDQEMQEDTIEQESIHQRRYNWRPHIFALSHKTAPLPLMQAIAYLEKENIYATITRFGEVKASIHDYVFRATQANKIDTMNFWNFTRTQESCKLSPEKSNQDSNKEDDEPEQTTGRQIYKFSAGHPQHKTQGHRDRTNIHWAKYLAKRLPDLDGRKRSKKRSICKRCFNYVYPFPRKNRPSKRRRNLVERIQTPKGHSI</sequence>
<name>A0A8J2S3U8_9CRUS</name>
<feature type="region of interest" description="Disordered" evidence="2">
    <location>
        <begin position="244"/>
        <end position="265"/>
    </location>
</feature>
<dbReference type="AlphaFoldDB" id="A0A8J2S3U8"/>
<dbReference type="Proteomes" id="UP000789390">
    <property type="component" value="Unassembled WGS sequence"/>
</dbReference>
<feature type="coiled-coil region" evidence="1">
    <location>
        <begin position="37"/>
        <end position="64"/>
    </location>
</feature>
<organism evidence="3 4">
    <name type="scientific">Daphnia galeata</name>
    <dbReference type="NCBI Taxonomy" id="27404"/>
    <lineage>
        <taxon>Eukaryota</taxon>
        <taxon>Metazoa</taxon>
        <taxon>Ecdysozoa</taxon>
        <taxon>Arthropoda</taxon>
        <taxon>Crustacea</taxon>
        <taxon>Branchiopoda</taxon>
        <taxon>Diplostraca</taxon>
        <taxon>Cladocera</taxon>
        <taxon>Anomopoda</taxon>
        <taxon>Daphniidae</taxon>
        <taxon>Daphnia</taxon>
    </lineage>
</organism>
<reference evidence="3" key="1">
    <citation type="submission" date="2021-11" db="EMBL/GenBank/DDBJ databases">
        <authorList>
            <person name="Schell T."/>
        </authorList>
    </citation>
    <scope>NUCLEOTIDE SEQUENCE</scope>
    <source>
        <strain evidence="3">M5</strain>
    </source>
</reference>
<keyword evidence="4" id="KW-1185">Reference proteome</keyword>
<comment type="caution">
    <text evidence="3">The sequence shown here is derived from an EMBL/GenBank/DDBJ whole genome shotgun (WGS) entry which is preliminary data.</text>
</comment>
<dbReference type="EMBL" id="CAKKLH010000325">
    <property type="protein sequence ID" value="CAH0112405.1"/>
    <property type="molecule type" value="Genomic_DNA"/>
</dbReference>
<feature type="compositionally biased region" description="Basic and acidic residues" evidence="2">
    <location>
        <begin position="161"/>
        <end position="170"/>
    </location>
</feature>
<proteinExistence type="predicted"/>
<evidence type="ECO:0000256" key="2">
    <source>
        <dbReference type="SAM" id="MobiDB-lite"/>
    </source>
</evidence>
<protein>
    <submittedName>
        <fullName evidence="3">Uncharacterized protein</fullName>
    </submittedName>
</protein>
<evidence type="ECO:0000313" key="4">
    <source>
        <dbReference type="Proteomes" id="UP000789390"/>
    </source>
</evidence>
<accession>A0A8J2S3U8</accession>